<dbReference type="InterPro" id="IPR025164">
    <property type="entry name" value="Toastrack_DUF4097"/>
</dbReference>
<reference evidence="2" key="1">
    <citation type="submission" date="2022-07" db="EMBL/GenBank/DDBJ databases">
        <title>Phylogenomic reconstructions and comparative analyses of Kickxellomycotina fungi.</title>
        <authorList>
            <person name="Reynolds N.K."/>
            <person name="Stajich J.E."/>
            <person name="Barry K."/>
            <person name="Grigoriev I.V."/>
            <person name="Crous P."/>
            <person name="Smith M.E."/>
        </authorList>
    </citation>
    <scope>NUCLEOTIDE SEQUENCE</scope>
    <source>
        <strain evidence="2">NRRL 1566</strain>
    </source>
</reference>
<comment type="caution">
    <text evidence="2">The sequence shown here is derived from an EMBL/GenBank/DDBJ whole genome shotgun (WGS) entry which is preliminary data.</text>
</comment>
<dbReference type="EMBL" id="JANBUW010000006">
    <property type="protein sequence ID" value="KAJ2852068.1"/>
    <property type="molecule type" value="Genomic_DNA"/>
</dbReference>
<organism evidence="2 3">
    <name type="scientific">Coemansia brasiliensis</name>
    <dbReference type="NCBI Taxonomy" id="2650707"/>
    <lineage>
        <taxon>Eukaryota</taxon>
        <taxon>Fungi</taxon>
        <taxon>Fungi incertae sedis</taxon>
        <taxon>Zoopagomycota</taxon>
        <taxon>Kickxellomycotina</taxon>
        <taxon>Kickxellomycetes</taxon>
        <taxon>Kickxellales</taxon>
        <taxon>Kickxellaceae</taxon>
        <taxon>Coemansia</taxon>
    </lineage>
</organism>
<feature type="domain" description="DUF4097" evidence="1">
    <location>
        <begin position="168"/>
        <end position="307"/>
    </location>
</feature>
<dbReference type="OrthoDB" id="5546753at2759"/>
<dbReference type="Pfam" id="PF13349">
    <property type="entry name" value="DUF4097"/>
    <property type="match status" value="1"/>
</dbReference>
<keyword evidence="3" id="KW-1185">Reference proteome</keyword>
<proteinExistence type="predicted"/>
<evidence type="ECO:0000259" key="1">
    <source>
        <dbReference type="Pfam" id="PF13349"/>
    </source>
</evidence>
<dbReference type="AlphaFoldDB" id="A0A9W8M2E1"/>
<protein>
    <recommendedName>
        <fullName evidence="1">DUF4097 domain-containing protein</fullName>
    </recommendedName>
</protein>
<evidence type="ECO:0000313" key="2">
    <source>
        <dbReference type="EMBL" id="KAJ2852068.1"/>
    </source>
</evidence>
<sequence length="404" mass="43955">MPNEVPPPYSAFEYAEADIHNESESHNTLDLIPFSELEPTDLITTVSGKVVAMQQRLMLSQNSLLLALENIAACSVTVCANANPSNLFGIIAKFKFNDNVDDNRMAAIERVSQSDGKANATTIKFGMKSTQSGELVSLECHLLLPTIACMNELQLRLPANAHLYAFGITKSMLRRLDIAAIDGKVELKQVETQYIRVAIAKGSINAQDIFAKEAAEFVAISGRVHIDRCNVEETARFNTPNAQLFIHNLNAQTTAIQGNQANILIDTCSTEVMNISSKHGMITLNTVKADSISVRSETASIRGHWFVGKLLDIYASSAIVQGKANVAQEARVAVKTTNWPIQLSINHDYQGSFTVKAFNGVINFGFGEAIYYSRASDVVHGVVGIGGSRLEVENQNSPVVISSH</sequence>
<accession>A0A9W8M2E1</accession>
<dbReference type="Proteomes" id="UP001139887">
    <property type="component" value="Unassembled WGS sequence"/>
</dbReference>
<name>A0A9W8M2E1_9FUNG</name>
<gene>
    <name evidence="2" type="ORF">IWW36_000647</name>
</gene>
<evidence type="ECO:0000313" key="3">
    <source>
        <dbReference type="Proteomes" id="UP001139887"/>
    </source>
</evidence>